<dbReference type="InterPro" id="IPR045153">
    <property type="entry name" value="Est1/Ebs1-like"/>
</dbReference>
<dbReference type="InterPro" id="IPR011990">
    <property type="entry name" value="TPR-like_helical_dom_sf"/>
</dbReference>
<feature type="compositionally biased region" description="Polar residues" evidence="2">
    <location>
        <begin position="664"/>
        <end position="692"/>
    </location>
</feature>
<feature type="compositionally biased region" description="Low complexity" evidence="2">
    <location>
        <begin position="742"/>
        <end position="753"/>
    </location>
</feature>
<feature type="domain" description="DNA/RNA-binding" evidence="3">
    <location>
        <begin position="172"/>
        <end position="442"/>
    </location>
</feature>
<dbReference type="InterPro" id="IPR019458">
    <property type="entry name" value="Est1-like_N"/>
</dbReference>
<dbReference type="PANTHER" id="PTHR15696:SF5">
    <property type="entry name" value="NONSENSE-MEDIATED MRNA DECAY FACTOR SMG7"/>
    <property type="match status" value="1"/>
</dbReference>
<reference evidence="6" key="1">
    <citation type="submission" date="2025-08" db="UniProtKB">
        <authorList>
            <consortium name="RefSeq"/>
        </authorList>
    </citation>
    <scope>IDENTIFICATION</scope>
    <source>
        <tissue evidence="6">Testes</tissue>
    </source>
</reference>
<evidence type="ECO:0000259" key="4">
    <source>
        <dbReference type="Pfam" id="PF10374"/>
    </source>
</evidence>
<feature type="compositionally biased region" description="Low complexity" evidence="2">
    <location>
        <begin position="806"/>
        <end position="845"/>
    </location>
</feature>
<evidence type="ECO:0000259" key="3">
    <source>
        <dbReference type="Pfam" id="PF10373"/>
    </source>
</evidence>
<feature type="domain" description="Telomerase activating protein Est1-like N-terminal" evidence="4">
    <location>
        <begin position="56"/>
        <end position="169"/>
    </location>
</feature>
<dbReference type="InterPro" id="IPR018834">
    <property type="entry name" value="DNA/RNA-bd_Est1-type"/>
</dbReference>
<sequence>MKNVVMSTSARLFRQAEALKADVSDGVGDPWTTRQKLQNLYQQLLIGDLEYALDKKVEQDLWNYAFKNQINSLQIKVKDKSNPKRHEVQSSLTLFLEAASGFYLQLLQELCSAFHLDYPCHVKSSRLGILNEHNPNHRRIVQPQLSSCHYISQHCLVHLGDIARYRNQNAQAHTYYQHAAQLVPSNGQPYNQLAILAAGKGDQLATVFYYVRSISVKHPFPAAVTNLQMAFSKMIDKDELKTHKITPVELVFFFVQFHALIYLGTDLQRAVNMKDKLVEHFRMHINQESFTSQQLIQIVVINLFALHHIKNPYDHLQGENGDAGSGDGKQLCYSGDEDLSWNQVFSFNMSLLSLLLHFMPSKSEQKAREHINLPAVKLIVDWLINQAGIFTDPIIAEKSYIWPKLAKILNVIQFRDRVDRSFENVPVEEDFNLQGFVPLSRPHSSLDFNKGRKMKIGEEIQNKLRIERLIGDAKWLNDNVPCVMKVEKRPNATKIKFNSAVHHEEKKQELLHTVPLKQQLNKPVSAKQKNEPVPVKSKDISVKQWNETNPVKQKTELNAVKPIAEPKRTENITTIKAAPKIAESLQQNSQQSPERKVEINLNTKTQSVAVQAMPNKDLDKHCVKIIEVKKDMQKSPKRNQDSGRSSQKNRHRGEDKTTIPGYVQGQSPKQSPTIGKRQVTAQSKQMTGQQYDQAQSAPASQVQLSQLQLMQMQHQGFTAPNVQHPMLGQPLTQIQRSAYIQSLQQNQHQSQQQAGPFVAPMVGQNIPGMQSQMQQQQQQQQQQHPQKQQMQQLQLQQQKQFQQQQQQQSQQQQFPQQQQPFNTQFQPQQQFQSQQQQQGSQQMLHQMREQLMSQRVDQMSEQRGQQFPSYQAGQGDMPTDNQMQYANHMGLGNQNHSSHPTTLQELEAMIQTNQALIASFQPHTFNLPRESSDENMLDFNQLEQDLKFTENDDDMPFPKFVEPPAPTVITRPTRVGYPGISEESSNFPVYQDPSSSSLFPTASDSGSENPKGSAFSLFNSPWTASETDCLNLISSPFSSRSASSHTSPRHSPLPDSFGGSNLGLGWSSDAGAWGSPNRPSLSSSPTSSLLPSNIQSIWSSPPSSSGPTPLEQLLQHQQQQQRNT</sequence>
<evidence type="ECO:0000313" key="5">
    <source>
        <dbReference type="Proteomes" id="UP000694865"/>
    </source>
</evidence>
<dbReference type="Pfam" id="PF10373">
    <property type="entry name" value="EST1_DNA_bind"/>
    <property type="match status" value="1"/>
</dbReference>
<evidence type="ECO:0000256" key="1">
    <source>
        <dbReference type="ARBA" id="ARBA00023161"/>
    </source>
</evidence>
<gene>
    <name evidence="6" type="primary">LOC100374765</name>
</gene>
<feature type="region of interest" description="Disordered" evidence="2">
    <location>
        <begin position="627"/>
        <end position="697"/>
    </location>
</feature>
<proteinExistence type="predicted"/>
<feature type="compositionally biased region" description="Polar residues" evidence="2">
    <location>
        <begin position="851"/>
        <end position="872"/>
    </location>
</feature>
<feature type="compositionally biased region" description="Low complexity" evidence="2">
    <location>
        <begin position="1079"/>
        <end position="1124"/>
    </location>
</feature>
<feature type="compositionally biased region" description="Polar residues" evidence="2">
    <location>
        <begin position="982"/>
        <end position="1012"/>
    </location>
</feature>
<dbReference type="Proteomes" id="UP000694865">
    <property type="component" value="Unplaced"/>
</dbReference>
<dbReference type="Gene3D" id="1.25.40.10">
    <property type="entry name" value="Tetratricopeptide repeat domain"/>
    <property type="match status" value="1"/>
</dbReference>
<dbReference type="RefSeq" id="XP_002733071.2">
    <property type="nucleotide sequence ID" value="XM_002733025.2"/>
</dbReference>
<feature type="region of interest" description="Disordered" evidence="2">
    <location>
        <begin position="742"/>
        <end position="794"/>
    </location>
</feature>
<feature type="region of interest" description="Disordered" evidence="2">
    <location>
        <begin position="957"/>
        <end position="1012"/>
    </location>
</feature>
<evidence type="ECO:0000313" key="6">
    <source>
        <dbReference type="RefSeq" id="XP_002733071.2"/>
    </source>
</evidence>
<name>A0ABM0GMB3_SACKO</name>
<organism evidence="5 6">
    <name type="scientific">Saccoglossus kowalevskii</name>
    <name type="common">Acorn worm</name>
    <dbReference type="NCBI Taxonomy" id="10224"/>
    <lineage>
        <taxon>Eukaryota</taxon>
        <taxon>Metazoa</taxon>
        <taxon>Hemichordata</taxon>
        <taxon>Enteropneusta</taxon>
        <taxon>Harrimaniidae</taxon>
        <taxon>Saccoglossus</taxon>
    </lineage>
</organism>
<feature type="compositionally biased region" description="Low complexity" evidence="2">
    <location>
        <begin position="1037"/>
        <end position="1050"/>
    </location>
</feature>
<feature type="region of interest" description="Disordered" evidence="2">
    <location>
        <begin position="1070"/>
        <end position="1124"/>
    </location>
</feature>
<protein>
    <submittedName>
        <fullName evidence="6">Protein SMG7-like</fullName>
    </submittedName>
</protein>
<keyword evidence="1" id="KW-0866">Nonsense-mediated mRNA decay</keyword>
<dbReference type="SUPFAM" id="SSF48452">
    <property type="entry name" value="TPR-like"/>
    <property type="match status" value="1"/>
</dbReference>
<dbReference type="Pfam" id="PF10374">
    <property type="entry name" value="EST1"/>
    <property type="match status" value="1"/>
</dbReference>
<keyword evidence="5" id="KW-1185">Reference proteome</keyword>
<dbReference type="GeneID" id="100374765"/>
<dbReference type="PANTHER" id="PTHR15696">
    <property type="entry name" value="SMG-7 SUPPRESSOR WITH MORPHOLOGICAL EFFECT ON GENITALIA PROTEIN 7"/>
    <property type="match status" value="1"/>
</dbReference>
<evidence type="ECO:0000256" key="2">
    <source>
        <dbReference type="SAM" id="MobiDB-lite"/>
    </source>
</evidence>
<accession>A0ABM0GMB3</accession>
<feature type="region of interest" description="Disordered" evidence="2">
    <location>
        <begin position="1037"/>
        <end position="1056"/>
    </location>
</feature>
<feature type="compositionally biased region" description="Basic and acidic residues" evidence="2">
    <location>
        <begin position="627"/>
        <end position="641"/>
    </location>
</feature>
<feature type="compositionally biased region" description="Low complexity" evidence="2">
    <location>
        <begin position="769"/>
        <end position="794"/>
    </location>
</feature>
<feature type="region of interest" description="Disordered" evidence="2">
    <location>
        <begin position="806"/>
        <end position="878"/>
    </location>
</feature>